<dbReference type="RefSeq" id="WP_076429242.1">
    <property type="nucleotide sequence ID" value="NZ_FTMP01000012.1"/>
</dbReference>
<protein>
    <submittedName>
        <fullName evidence="1">Uncharacterized protein</fullName>
    </submittedName>
</protein>
<dbReference type="EMBL" id="FTMP01000012">
    <property type="protein sequence ID" value="SIQ98696.1"/>
    <property type="molecule type" value="Genomic_DNA"/>
</dbReference>
<name>A0A1N6X8P5_AQUAC</name>
<dbReference type="Proteomes" id="UP000185841">
    <property type="component" value="Unassembled WGS sequence"/>
</dbReference>
<reference evidence="1 2" key="1">
    <citation type="submission" date="2017-01" db="EMBL/GenBank/DDBJ databases">
        <authorList>
            <person name="Mah S.A."/>
            <person name="Swanson W.J."/>
            <person name="Moy G.W."/>
            <person name="Vacquier V.D."/>
        </authorList>
    </citation>
    <scope>NUCLEOTIDE SEQUENCE [LARGE SCALE GENOMIC DNA]</scope>
    <source>
        <strain evidence="1 2">RU36E</strain>
    </source>
</reference>
<gene>
    <name evidence="1" type="ORF">SAMN05878282_11225</name>
</gene>
<organism evidence="1 2">
    <name type="scientific">Aquipseudomonas alcaligenes</name>
    <name type="common">Pseudomonas alcaligenes</name>
    <dbReference type="NCBI Taxonomy" id="43263"/>
    <lineage>
        <taxon>Bacteria</taxon>
        <taxon>Pseudomonadati</taxon>
        <taxon>Pseudomonadota</taxon>
        <taxon>Gammaproteobacteria</taxon>
        <taxon>Pseudomonadales</taxon>
        <taxon>Pseudomonadaceae</taxon>
        <taxon>Aquipseudomonas</taxon>
    </lineage>
</organism>
<sequence>MEQTHNPAFPLHPFTQPLASRHIAVGKTQLADAKRNLAINNSFGHSFTNGPIFKVSRLMVDLPGAMTAEVAFNKRHILDVIVVKLEAESFENVINKLMEFYPKQCTVRGAELTLDLGTLVITGESTGFGKYPCLTFMSQEFYQARLKVRAAVVEKDFVA</sequence>
<evidence type="ECO:0000313" key="2">
    <source>
        <dbReference type="Proteomes" id="UP000185841"/>
    </source>
</evidence>
<evidence type="ECO:0000313" key="1">
    <source>
        <dbReference type="EMBL" id="SIQ98696.1"/>
    </source>
</evidence>
<proteinExistence type="predicted"/>
<dbReference type="AlphaFoldDB" id="A0A1N6X8P5"/>
<accession>A0A1N6X8P5</accession>